<feature type="domain" description="CBM21" evidence="5">
    <location>
        <begin position="158"/>
        <end position="266"/>
    </location>
</feature>
<evidence type="ECO:0000256" key="3">
    <source>
        <dbReference type="PIRNR" id="PIRNR038207"/>
    </source>
</evidence>
<feature type="signal peptide" evidence="4">
    <location>
        <begin position="1"/>
        <end position="19"/>
    </location>
</feature>
<sequence>MRVLTSAVSFFFCINRVLQILNPRPMPSPIMPVDVAMRICLAQSPPVCSFLASYEARNLVNQYKPLRPCISSKAELEVASRGWTSPSSKRKKRVVFADSKGMSLTAIHVFKEFEEDPLADLQFELSDLERAIVGLKVEKERGLVLDFAQPAADYLDFRNRLKKNLVSLENCMLQDKALSGTIKVCNVSFEKSVNLRITFDSWKNYTDVPCVYMNNVYGCLDIDTFSFAVDLPAVIPHGESVQFCICYTTQGEEHWDNNNGKNYKLVHSECEQDQHSCTIQKPPQDFKSQCKKPEMEFDQFGSPRTSSGFFPEWQSWGHIESSTPYW</sequence>
<organism evidence="6 7">
    <name type="scientific">Coilia grayii</name>
    <name type="common">Gray's grenadier anchovy</name>
    <dbReference type="NCBI Taxonomy" id="363190"/>
    <lineage>
        <taxon>Eukaryota</taxon>
        <taxon>Metazoa</taxon>
        <taxon>Chordata</taxon>
        <taxon>Craniata</taxon>
        <taxon>Vertebrata</taxon>
        <taxon>Euteleostomi</taxon>
        <taxon>Actinopterygii</taxon>
        <taxon>Neopterygii</taxon>
        <taxon>Teleostei</taxon>
        <taxon>Clupei</taxon>
        <taxon>Clupeiformes</taxon>
        <taxon>Clupeoidei</taxon>
        <taxon>Engraulidae</taxon>
        <taxon>Coilinae</taxon>
        <taxon>Coilia</taxon>
    </lineage>
</organism>
<dbReference type="InterPro" id="IPR017434">
    <property type="entry name" value="Pase-1_reg-su_3B/C/D_met"/>
</dbReference>
<keyword evidence="7" id="KW-1185">Reference proteome</keyword>
<gene>
    <name evidence="6" type="ORF">ACEWY4_026317</name>
</gene>
<keyword evidence="2 3" id="KW-0119">Carbohydrate metabolism</keyword>
<name>A0ABD1IUI1_9TELE</name>
<feature type="chain" id="PRO_5044873091" description="Protein phosphatase 1 regulatory subunit 3C" evidence="4">
    <location>
        <begin position="20"/>
        <end position="326"/>
    </location>
</feature>
<dbReference type="Pfam" id="PF03370">
    <property type="entry name" value="CBM_21"/>
    <property type="match status" value="1"/>
</dbReference>
<dbReference type="InterPro" id="IPR005036">
    <property type="entry name" value="CBM21_dom"/>
</dbReference>
<dbReference type="AlphaFoldDB" id="A0ABD1IUI1"/>
<dbReference type="FunFam" id="2.60.40.2440:FF:000001">
    <property type="entry name" value="Protein phosphatase 1 regulatory subunit 3C"/>
    <property type="match status" value="1"/>
</dbReference>
<dbReference type="PIRSF" id="PIRSF038207">
    <property type="entry name" value="PP1_GT_animal"/>
    <property type="match status" value="1"/>
</dbReference>
<dbReference type="Proteomes" id="UP001591681">
    <property type="component" value="Unassembled WGS sequence"/>
</dbReference>
<dbReference type="CDD" id="cd22815">
    <property type="entry name" value="PBD_PPP1R3C"/>
    <property type="match status" value="1"/>
</dbReference>
<evidence type="ECO:0000256" key="4">
    <source>
        <dbReference type="SAM" id="SignalP"/>
    </source>
</evidence>
<proteinExistence type="predicted"/>
<comment type="domain">
    <text evidence="3">The N-terminal region is required for binding to PP1, the central region is required for binding to glycogen and the C-terminal region is required for binding to glycogen phosphorylase glycogen synthase and phosphorylase kinase.</text>
</comment>
<dbReference type="InterPro" id="IPR030683">
    <property type="entry name" value="PP1_3C"/>
</dbReference>
<dbReference type="Gene3D" id="2.60.40.2440">
    <property type="entry name" value="Carbohydrate binding type-21 domain"/>
    <property type="match status" value="1"/>
</dbReference>
<dbReference type="GO" id="GO:0019903">
    <property type="term" value="F:protein phosphatase binding"/>
    <property type="evidence" value="ECO:0007669"/>
    <property type="project" value="UniProtKB-UniRule"/>
</dbReference>
<comment type="function">
    <text evidence="3">Acts as a glycogen-targeting subunit for PP1 and regulates its activity. Activates glycogen synthase, reduces glycogen phosphorylase activity and limits glycogen breakdown.</text>
</comment>
<evidence type="ECO:0000313" key="6">
    <source>
        <dbReference type="EMBL" id="KAL2078632.1"/>
    </source>
</evidence>
<dbReference type="PANTHER" id="PTHR12307">
    <property type="entry name" value="PROTEIN PHOSPHATASE 1 REGULATORY SUBUNIT"/>
    <property type="match status" value="1"/>
</dbReference>
<dbReference type="InterPro" id="IPR050782">
    <property type="entry name" value="PP1_regulatory_subunit_3"/>
</dbReference>
<evidence type="ECO:0000259" key="5">
    <source>
        <dbReference type="PROSITE" id="PS51159"/>
    </source>
</evidence>
<keyword evidence="1 3" id="KW-0321">Glycogen metabolism</keyword>
<comment type="subunit">
    <text evidence="3">Interacts with PPP1CC catalytic subunit of PP1 and associates with glycogen. Forms complexes with glycogen phosphorylase, glycogen synthase and phosphorylase kinase which is necessary for its regulation of PP1 activity.</text>
</comment>
<dbReference type="PANTHER" id="PTHR12307:SF15">
    <property type="entry name" value="PROTEIN PHOSPHATASE 1 REGULATORY SUBUNIT 3C"/>
    <property type="match status" value="1"/>
</dbReference>
<evidence type="ECO:0000256" key="2">
    <source>
        <dbReference type="ARBA" id="ARBA00023277"/>
    </source>
</evidence>
<accession>A0ABD1IUI1</accession>
<dbReference type="InterPro" id="IPR038175">
    <property type="entry name" value="CBM21_dom_sf"/>
</dbReference>
<protein>
    <recommendedName>
        <fullName evidence="3">Protein phosphatase 1 regulatory subunit 3C</fullName>
    </recommendedName>
</protein>
<keyword evidence="4" id="KW-0732">Signal</keyword>
<comment type="caution">
    <text evidence="6">The sequence shown here is derived from an EMBL/GenBank/DDBJ whole genome shotgun (WGS) entry which is preliminary data.</text>
</comment>
<dbReference type="PIRSF" id="PIRSF500813">
    <property type="entry name" value="PP1_PTG"/>
    <property type="match status" value="1"/>
</dbReference>
<dbReference type="EMBL" id="JBHFQA010000023">
    <property type="protein sequence ID" value="KAL2078632.1"/>
    <property type="molecule type" value="Genomic_DNA"/>
</dbReference>
<evidence type="ECO:0000313" key="7">
    <source>
        <dbReference type="Proteomes" id="UP001591681"/>
    </source>
</evidence>
<dbReference type="GO" id="GO:0005978">
    <property type="term" value="P:glycogen biosynthetic process"/>
    <property type="evidence" value="ECO:0007669"/>
    <property type="project" value="UniProtKB-UniRule"/>
</dbReference>
<dbReference type="PROSITE" id="PS51159">
    <property type="entry name" value="CBM21"/>
    <property type="match status" value="1"/>
</dbReference>
<evidence type="ECO:0000256" key="1">
    <source>
        <dbReference type="ARBA" id="ARBA00022600"/>
    </source>
</evidence>
<reference evidence="6 7" key="1">
    <citation type="submission" date="2024-09" db="EMBL/GenBank/DDBJ databases">
        <title>A chromosome-level genome assembly of Gray's grenadier anchovy, Coilia grayii.</title>
        <authorList>
            <person name="Fu Z."/>
        </authorList>
    </citation>
    <scope>NUCLEOTIDE SEQUENCE [LARGE SCALE GENOMIC DNA]</scope>
    <source>
        <strain evidence="6">G4</strain>
        <tissue evidence="6">Muscle</tissue>
    </source>
</reference>